<organism evidence="1 4">
    <name type="scientific">Mycobacterium noviomagense</name>
    <dbReference type="NCBI Taxonomy" id="459858"/>
    <lineage>
        <taxon>Bacteria</taxon>
        <taxon>Bacillati</taxon>
        <taxon>Actinomycetota</taxon>
        <taxon>Actinomycetes</taxon>
        <taxon>Mycobacteriales</taxon>
        <taxon>Mycobacteriaceae</taxon>
        <taxon>Mycobacterium</taxon>
    </lineage>
</organism>
<sequence>MTTGSARKLAAQLAATQPEYDNADEAAAIAFTKRLQERGIVGDVAGMPDPVDPDREWRERVLAYFRDMQELERRAGELRKAEASPAPQTAAGLLAAALAQANQAPSQHMPLNGAAVLRAALAGGSGTIKASG</sequence>
<protein>
    <submittedName>
        <fullName evidence="1">Uncharacterized protein</fullName>
    </submittedName>
</protein>
<dbReference type="RefSeq" id="WP_083089259.1">
    <property type="nucleotide sequence ID" value="NZ_AP022583.1"/>
</dbReference>
<evidence type="ECO:0000313" key="3">
    <source>
        <dbReference type="Proteomes" id="UP000192374"/>
    </source>
</evidence>
<dbReference type="AlphaFoldDB" id="A0A7I7PBV0"/>
<accession>A0A7I7PBV0</accession>
<reference evidence="2 3" key="1">
    <citation type="submission" date="2017-02" db="EMBL/GenBank/DDBJ databases">
        <title>The new phylogeny of genus Mycobacterium.</title>
        <authorList>
            <person name="Tortoli E."/>
            <person name="Trovato A."/>
            <person name="Cirillo D.M."/>
        </authorList>
    </citation>
    <scope>NUCLEOTIDE SEQUENCE [LARGE SCALE GENOMIC DNA]</scope>
    <source>
        <strain evidence="2 3">DSM 45145</strain>
    </source>
</reference>
<reference evidence="1 4" key="2">
    <citation type="journal article" date="2019" name="Emerg. Microbes Infect.">
        <title>Comprehensive subspecies identification of 175 nontuberculous mycobacteria species based on 7547 genomic profiles.</title>
        <authorList>
            <person name="Matsumoto Y."/>
            <person name="Kinjo T."/>
            <person name="Motooka D."/>
            <person name="Nabeya D."/>
            <person name="Jung N."/>
            <person name="Uechi K."/>
            <person name="Horii T."/>
            <person name="Iida T."/>
            <person name="Fujita J."/>
            <person name="Nakamura S."/>
        </authorList>
    </citation>
    <scope>NUCLEOTIDE SEQUENCE [LARGE SCALE GENOMIC DNA]</scope>
    <source>
        <strain evidence="1 4">JCM 16367</strain>
    </source>
</reference>
<proteinExistence type="predicted"/>
<evidence type="ECO:0000313" key="2">
    <source>
        <dbReference type="EMBL" id="ORB11631.1"/>
    </source>
</evidence>
<dbReference type="Proteomes" id="UP000466894">
    <property type="component" value="Chromosome"/>
</dbReference>
<name>A0A7I7PBV0_9MYCO</name>
<dbReference type="KEGG" id="mnv:MNVI_13340"/>
<evidence type="ECO:0000313" key="4">
    <source>
        <dbReference type="Proteomes" id="UP000466894"/>
    </source>
</evidence>
<dbReference type="EMBL" id="AP022583">
    <property type="protein sequence ID" value="BBY06016.1"/>
    <property type="molecule type" value="Genomic_DNA"/>
</dbReference>
<gene>
    <name evidence="2" type="ORF">BST37_18690</name>
    <name evidence="1" type="ORF">MNVI_13340</name>
</gene>
<reference evidence="1" key="3">
    <citation type="submission" date="2020-02" db="EMBL/GenBank/DDBJ databases">
        <authorList>
            <person name="Matsumoto Y."/>
            <person name="Motooka D."/>
            <person name="Nakamura S."/>
        </authorList>
    </citation>
    <scope>NUCLEOTIDE SEQUENCE</scope>
    <source>
        <strain evidence="1">JCM 16367</strain>
    </source>
</reference>
<dbReference type="Proteomes" id="UP000192374">
    <property type="component" value="Unassembled WGS sequence"/>
</dbReference>
<keyword evidence="3" id="KW-1185">Reference proteome</keyword>
<evidence type="ECO:0000313" key="1">
    <source>
        <dbReference type="EMBL" id="BBY06016.1"/>
    </source>
</evidence>
<dbReference type="EMBL" id="MVIC01000046">
    <property type="protein sequence ID" value="ORB11631.1"/>
    <property type="molecule type" value="Genomic_DNA"/>
</dbReference>